<name>A0A9P6E2W6_9AGAR</name>
<proteinExistence type="predicted"/>
<evidence type="ECO:0000313" key="3">
    <source>
        <dbReference type="Proteomes" id="UP000807306"/>
    </source>
</evidence>
<sequence length="424" mass="47888">MAKLSWIIAIALASDKEDPLTDCPQWMSYLLERSQPEPLLVHSIRSSAATFSEYEPFVGVFVDLLEFNPSHPSIQFLIRNRVPVWYRWGSAEEMEARSSPYLRRYAPLLEQYQQASTTLMANPTPPRPDHISSPYRPDYTDALPEIEDAPASLAPKEGPSSIQKTPDEPWVEVFARRELKKVELLPLQSHRDTQACRDREKNPPRTRTTIWEWEVEDGWFVRKQVEKRMFSSMFEYYGSNQSRYDAFFNVWDFCSAWGEKTTKEIEADEEEDEAEAMADAYIAQRDAALSSKLWSTPLMAPLESLASTASEPTSSPLIANPAFSSASTPLIAPSLAAPVLVSPSAAVLHAVADPTWVPNPETTHQDGQTAFDWDPRHLTDDLFDYFGFLLPQPLPLTVPMSTEINGKDFYLGAYAEFHASLSIA</sequence>
<dbReference type="AlphaFoldDB" id="A0A9P6E2W6"/>
<keyword evidence="3" id="KW-1185">Reference proteome</keyword>
<dbReference type="Proteomes" id="UP000807306">
    <property type="component" value="Unassembled WGS sequence"/>
</dbReference>
<gene>
    <name evidence="2" type="ORF">CPB83DRAFT_926245</name>
</gene>
<organism evidence="2 3">
    <name type="scientific">Crepidotus variabilis</name>
    <dbReference type="NCBI Taxonomy" id="179855"/>
    <lineage>
        <taxon>Eukaryota</taxon>
        <taxon>Fungi</taxon>
        <taxon>Dikarya</taxon>
        <taxon>Basidiomycota</taxon>
        <taxon>Agaricomycotina</taxon>
        <taxon>Agaricomycetes</taxon>
        <taxon>Agaricomycetidae</taxon>
        <taxon>Agaricales</taxon>
        <taxon>Agaricineae</taxon>
        <taxon>Crepidotaceae</taxon>
        <taxon>Crepidotus</taxon>
    </lineage>
</organism>
<evidence type="ECO:0000256" key="1">
    <source>
        <dbReference type="SAM" id="MobiDB-lite"/>
    </source>
</evidence>
<dbReference type="EMBL" id="MU158038">
    <property type="protein sequence ID" value="KAF9521511.1"/>
    <property type="molecule type" value="Genomic_DNA"/>
</dbReference>
<protein>
    <submittedName>
        <fullName evidence="2">Uncharacterized protein</fullName>
    </submittedName>
</protein>
<dbReference type="OrthoDB" id="3270336at2759"/>
<reference evidence="2" key="1">
    <citation type="submission" date="2020-11" db="EMBL/GenBank/DDBJ databases">
        <authorList>
            <consortium name="DOE Joint Genome Institute"/>
            <person name="Ahrendt S."/>
            <person name="Riley R."/>
            <person name="Andreopoulos W."/>
            <person name="Labutti K."/>
            <person name="Pangilinan J."/>
            <person name="Ruiz-Duenas F.J."/>
            <person name="Barrasa J.M."/>
            <person name="Sanchez-Garcia M."/>
            <person name="Camarero S."/>
            <person name="Miyauchi S."/>
            <person name="Serrano A."/>
            <person name="Linde D."/>
            <person name="Babiker R."/>
            <person name="Drula E."/>
            <person name="Ayuso-Fernandez I."/>
            <person name="Pacheco R."/>
            <person name="Padilla G."/>
            <person name="Ferreira P."/>
            <person name="Barriuso J."/>
            <person name="Kellner H."/>
            <person name="Castanera R."/>
            <person name="Alfaro M."/>
            <person name="Ramirez L."/>
            <person name="Pisabarro A.G."/>
            <person name="Kuo A."/>
            <person name="Tritt A."/>
            <person name="Lipzen A."/>
            <person name="He G."/>
            <person name="Yan M."/>
            <person name="Ng V."/>
            <person name="Cullen D."/>
            <person name="Martin F."/>
            <person name="Rosso M.-N."/>
            <person name="Henrissat B."/>
            <person name="Hibbett D."/>
            <person name="Martinez A.T."/>
            <person name="Grigoriev I.V."/>
        </authorList>
    </citation>
    <scope>NUCLEOTIDE SEQUENCE</scope>
    <source>
        <strain evidence="2">CBS 506.95</strain>
    </source>
</reference>
<comment type="caution">
    <text evidence="2">The sequence shown here is derived from an EMBL/GenBank/DDBJ whole genome shotgun (WGS) entry which is preliminary data.</text>
</comment>
<accession>A0A9P6E2W6</accession>
<evidence type="ECO:0000313" key="2">
    <source>
        <dbReference type="EMBL" id="KAF9521511.1"/>
    </source>
</evidence>
<feature type="region of interest" description="Disordered" evidence="1">
    <location>
        <begin position="119"/>
        <end position="142"/>
    </location>
</feature>